<evidence type="ECO:0000313" key="3">
    <source>
        <dbReference type="Proteomes" id="UP000185544"/>
    </source>
</evidence>
<dbReference type="GO" id="GO:0005524">
    <property type="term" value="F:ATP binding"/>
    <property type="evidence" value="ECO:0007669"/>
    <property type="project" value="InterPro"/>
</dbReference>
<gene>
    <name evidence="2" type="ORF">BCY86_03245</name>
</gene>
<dbReference type="AlphaFoldDB" id="A0A1L6MW81"/>
<dbReference type="SUPFAM" id="SSF56112">
    <property type="entry name" value="Protein kinase-like (PK-like)"/>
    <property type="match status" value="1"/>
</dbReference>
<accession>A0A1L6MW81</accession>
<dbReference type="PROSITE" id="PS50011">
    <property type="entry name" value="PROTEIN_KINASE_DOM"/>
    <property type="match status" value="1"/>
</dbReference>
<dbReference type="KEGG" id="pabo:BCY86_03245"/>
<dbReference type="InterPro" id="IPR008266">
    <property type="entry name" value="Tyr_kinase_AS"/>
</dbReference>
<proteinExistence type="predicted"/>
<dbReference type="InterPro" id="IPR011009">
    <property type="entry name" value="Kinase-like_dom_sf"/>
</dbReference>
<organism evidence="2 3">
    <name type="scientific">Pajaroellobacter abortibovis</name>
    <dbReference type="NCBI Taxonomy" id="1882918"/>
    <lineage>
        <taxon>Bacteria</taxon>
        <taxon>Pseudomonadati</taxon>
        <taxon>Myxococcota</taxon>
        <taxon>Polyangia</taxon>
        <taxon>Polyangiales</taxon>
        <taxon>Polyangiaceae</taxon>
    </lineage>
</organism>
<dbReference type="EMBL" id="CP016908">
    <property type="protein sequence ID" value="APR99800.1"/>
    <property type="molecule type" value="Genomic_DNA"/>
</dbReference>
<dbReference type="OrthoDB" id="5486871at2"/>
<dbReference type="STRING" id="1882918.BCY86_03245"/>
<dbReference type="RefSeq" id="WP_075276449.1">
    <property type="nucleotide sequence ID" value="NZ_CP016908.1"/>
</dbReference>
<name>A0A1L6MW81_9BACT</name>
<evidence type="ECO:0000313" key="2">
    <source>
        <dbReference type="EMBL" id="APR99800.1"/>
    </source>
</evidence>
<feature type="domain" description="Protein kinase" evidence="1">
    <location>
        <begin position="1"/>
        <end position="98"/>
    </location>
</feature>
<keyword evidence="3" id="KW-1185">Reference proteome</keyword>
<dbReference type="GO" id="GO:0004672">
    <property type="term" value="F:protein kinase activity"/>
    <property type="evidence" value="ECO:0007669"/>
    <property type="project" value="InterPro"/>
</dbReference>
<dbReference type="Pfam" id="PF00069">
    <property type="entry name" value="Pkinase"/>
    <property type="match status" value="1"/>
</dbReference>
<dbReference type="PROSITE" id="PS00109">
    <property type="entry name" value="PROTEIN_KINASE_TYR"/>
    <property type="match status" value="1"/>
</dbReference>
<reference evidence="2 3" key="1">
    <citation type="submission" date="2016-08" db="EMBL/GenBank/DDBJ databases">
        <title>Identification and validation of antigenic proteins from Pajaroellobacter abortibovis using de-novo genome sequence assembly and reverse vaccinology.</title>
        <authorList>
            <person name="Welly B.T."/>
            <person name="Miller M.R."/>
            <person name="Stott J.L."/>
            <person name="Blanchard M.T."/>
            <person name="Islas-Trejo A.D."/>
            <person name="O'Rourke S.M."/>
            <person name="Young A.E."/>
            <person name="Medrano J.F."/>
            <person name="Van Eenennaam A.L."/>
        </authorList>
    </citation>
    <scope>NUCLEOTIDE SEQUENCE [LARGE SCALE GENOMIC DNA]</scope>
    <source>
        <strain evidence="2 3">BTF92-0548A/99-0131</strain>
    </source>
</reference>
<sequence>MPWNRSYKVLEGILSGLEAMHQVGIGHLDLTHANVIIAQRQRAVLVDFGLSRYQVRQGRILDRLDIGFSQYGRAGGWSINHGQSRRLSIRRVIALLKY</sequence>
<dbReference type="Proteomes" id="UP000185544">
    <property type="component" value="Chromosome"/>
</dbReference>
<protein>
    <recommendedName>
        <fullName evidence="1">Protein kinase domain-containing protein</fullName>
    </recommendedName>
</protein>
<dbReference type="Gene3D" id="1.10.510.10">
    <property type="entry name" value="Transferase(Phosphotransferase) domain 1"/>
    <property type="match status" value="1"/>
</dbReference>
<evidence type="ECO:0000259" key="1">
    <source>
        <dbReference type="PROSITE" id="PS50011"/>
    </source>
</evidence>
<dbReference type="InterPro" id="IPR000719">
    <property type="entry name" value="Prot_kinase_dom"/>
</dbReference>